<comment type="catalytic activity">
    <reaction evidence="1">
        <text>ATP + protein L-histidine = ADP + protein N-phospho-L-histidine.</text>
        <dbReference type="EC" id="2.7.13.3"/>
    </reaction>
</comment>
<reference evidence="8 9" key="1">
    <citation type="submission" date="2020-01" db="EMBL/GenBank/DDBJ databases">
        <title>Genome sequence of Desulfovibrio aerotolerans DSM 16695(T).</title>
        <authorList>
            <person name="Karnachuk O."/>
            <person name="Avakyan M."/>
            <person name="Mardanov A."/>
            <person name="Kadnikov V."/>
            <person name="Ravin N."/>
        </authorList>
    </citation>
    <scope>NUCLEOTIDE SEQUENCE [LARGE SCALE GENOMIC DNA]</scope>
    <source>
        <strain evidence="8 9">DSM 16695</strain>
    </source>
</reference>
<keyword evidence="3" id="KW-0808">Transferase</keyword>
<dbReference type="SUPFAM" id="SSF55874">
    <property type="entry name" value="ATPase domain of HSP90 chaperone/DNA topoisomerase II/histidine kinase"/>
    <property type="match status" value="1"/>
</dbReference>
<dbReference type="PANTHER" id="PTHR43711">
    <property type="entry name" value="TWO-COMPONENT HISTIDINE KINASE"/>
    <property type="match status" value="1"/>
</dbReference>
<feature type="transmembrane region" description="Helical" evidence="6">
    <location>
        <begin position="255"/>
        <end position="271"/>
    </location>
</feature>
<name>A0A7C9MT92_9BACT</name>
<proteinExistence type="predicted"/>
<keyword evidence="6" id="KW-0812">Transmembrane</keyword>
<feature type="transmembrane region" description="Helical" evidence="6">
    <location>
        <begin position="326"/>
        <end position="344"/>
    </location>
</feature>
<keyword evidence="5" id="KW-0902">Two-component regulatory system</keyword>
<feature type="transmembrane region" description="Helical" evidence="6">
    <location>
        <begin position="409"/>
        <end position="431"/>
    </location>
</feature>
<dbReference type="PROSITE" id="PS50109">
    <property type="entry name" value="HIS_KIN"/>
    <property type="match status" value="1"/>
</dbReference>
<organism evidence="8 9">
    <name type="scientific">Solidesulfovibrio aerotolerans</name>
    <dbReference type="NCBI Taxonomy" id="295255"/>
    <lineage>
        <taxon>Bacteria</taxon>
        <taxon>Pseudomonadati</taxon>
        <taxon>Thermodesulfobacteriota</taxon>
        <taxon>Desulfovibrionia</taxon>
        <taxon>Desulfovibrionales</taxon>
        <taxon>Desulfovibrionaceae</taxon>
        <taxon>Solidesulfovibrio</taxon>
    </lineage>
</organism>
<feature type="transmembrane region" description="Helical" evidence="6">
    <location>
        <begin position="291"/>
        <end position="314"/>
    </location>
</feature>
<dbReference type="InterPro" id="IPR050736">
    <property type="entry name" value="Sensor_HK_Regulatory"/>
</dbReference>
<keyword evidence="9" id="KW-1185">Reference proteome</keyword>
<evidence type="ECO:0000256" key="5">
    <source>
        <dbReference type="ARBA" id="ARBA00023012"/>
    </source>
</evidence>
<evidence type="ECO:0000256" key="1">
    <source>
        <dbReference type="ARBA" id="ARBA00000085"/>
    </source>
</evidence>
<dbReference type="Gene3D" id="3.30.565.10">
    <property type="entry name" value="Histidine kinase-like ATPase, C-terminal domain"/>
    <property type="match status" value="1"/>
</dbReference>
<dbReference type="InterPro" id="IPR003594">
    <property type="entry name" value="HATPase_dom"/>
</dbReference>
<keyword evidence="4" id="KW-0418">Kinase</keyword>
<dbReference type="SMART" id="SM00387">
    <property type="entry name" value="HATPase_c"/>
    <property type="match status" value="1"/>
</dbReference>
<evidence type="ECO:0000256" key="3">
    <source>
        <dbReference type="ARBA" id="ARBA00022679"/>
    </source>
</evidence>
<dbReference type="GO" id="GO:0000155">
    <property type="term" value="F:phosphorelay sensor kinase activity"/>
    <property type="evidence" value="ECO:0007669"/>
    <property type="project" value="InterPro"/>
</dbReference>
<evidence type="ECO:0000313" key="9">
    <source>
        <dbReference type="Proteomes" id="UP000482487"/>
    </source>
</evidence>
<dbReference type="Proteomes" id="UP000482487">
    <property type="component" value="Unassembled WGS sequence"/>
</dbReference>
<protein>
    <recommendedName>
        <fullName evidence="2">histidine kinase</fullName>
        <ecNumber evidence="2">2.7.13.3</ecNumber>
    </recommendedName>
</protein>
<dbReference type="OrthoDB" id="5440950at2"/>
<dbReference type="Gene3D" id="3.30.450.20">
    <property type="entry name" value="PAS domain"/>
    <property type="match status" value="1"/>
</dbReference>
<gene>
    <name evidence="8" type="ORF">GTA51_00585</name>
</gene>
<dbReference type="PANTHER" id="PTHR43711:SF1">
    <property type="entry name" value="HISTIDINE KINASE 1"/>
    <property type="match status" value="1"/>
</dbReference>
<evidence type="ECO:0000259" key="7">
    <source>
        <dbReference type="PROSITE" id="PS50109"/>
    </source>
</evidence>
<evidence type="ECO:0000256" key="4">
    <source>
        <dbReference type="ARBA" id="ARBA00022777"/>
    </source>
</evidence>
<evidence type="ECO:0000256" key="2">
    <source>
        <dbReference type="ARBA" id="ARBA00012438"/>
    </source>
</evidence>
<feature type="transmembrane region" description="Helical" evidence="6">
    <location>
        <begin position="227"/>
        <end position="248"/>
    </location>
</feature>
<evidence type="ECO:0000313" key="8">
    <source>
        <dbReference type="EMBL" id="MYL81634.1"/>
    </source>
</evidence>
<keyword evidence="6" id="KW-1133">Transmembrane helix</keyword>
<dbReference type="InterPro" id="IPR036097">
    <property type="entry name" value="HisK_dim/P_sf"/>
</dbReference>
<sequence>MPWSLQRFFPCCHGALRHADTPPLRHRPFSLAAAMPVQRHRLNTDPSHAPTRRFVCAVGGSLIVLCLLLAATQVARTTPALLQPTIVSLAALDDPQGTGTIAWAMDQEQAGRFTTLPAKAFTAPGAAVHWLRLVVSVPPGVDSSDWTLDLNWPFLRCRDWHIPGYAAFIARTHGEYNLYLSAPLALPPGLTGDATVYVRLAGYGSVNINPVITPALDAQVQTALRPWVLGFFFGTMGSMLAYNLFLFLSLRDASYGYYVANVALLILYYAFSTGIIDGLIPANSRDAHGLLLQGFHGVAALLFANMGLFTRSFLLTRSASPGIDRILIGQILLASLLVPMGLFFSSDASLLFGPPVGMLTAAVILLAAVVRWRQGFRPAAIFAVGWGFYVLCGATHSMTWAGLLPATPITIHAPMLGTVVEIFVMSLALVYRVKLLREHAQLAETERCRLSLEKARSDAAREDLARENTLLAMILDDHRFGIGVVRDGRFQFANRQLARHFGCETLAGQILAEVPHALRFLGNTAATPPLDRDSEREMVIGDNGSGRSLRAVGRLLDPARPDQGTVYIVEDVSEARRLEKLKNDIDQVMRHDLKSPLATIAGIQEALELAGPLTERQRSLTGMLERTVAAMTSRLNLSLYLYKIEAGSLHLTPQPLLLARLLEEARLELALFLTAGNRLDIVYEVPPGTFTVLGERVLFVSLWVNLLRNALEAAKGLGPVVVTVSTPDAPRVAITNPGEVPAGIRDRFFEKYVTAGKSGGTGLGTYSARLIARTFGGDITLDASRPGYTTVTVTGLRPG</sequence>
<feature type="transmembrane region" description="Helical" evidence="6">
    <location>
        <begin position="379"/>
        <end position="403"/>
    </location>
</feature>
<dbReference type="Pfam" id="PF07695">
    <property type="entry name" value="7TMR-DISM_7TM"/>
    <property type="match status" value="1"/>
</dbReference>
<dbReference type="AlphaFoldDB" id="A0A7C9MT92"/>
<dbReference type="InterPro" id="IPR005467">
    <property type="entry name" value="His_kinase_dom"/>
</dbReference>
<feature type="transmembrane region" description="Helical" evidence="6">
    <location>
        <begin position="350"/>
        <end position="372"/>
    </location>
</feature>
<evidence type="ECO:0000256" key="6">
    <source>
        <dbReference type="SAM" id="Phobius"/>
    </source>
</evidence>
<comment type="caution">
    <text evidence="8">The sequence shown here is derived from an EMBL/GenBank/DDBJ whole genome shotgun (WGS) entry which is preliminary data.</text>
</comment>
<keyword evidence="6" id="KW-0472">Membrane</keyword>
<feature type="domain" description="Histidine kinase" evidence="7">
    <location>
        <begin position="588"/>
        <end position="794"/>
    </location>
</feature>
<dbReference type="SUPFAM" id="SSF47384">
    <property type="entry name" value="Homodimeric domain of signal transducing histidine kinase"/>
    <property type="match status" value="1"/>
</dbReference>
<accession>A0A7C9MT92</accession>
<dbReference type="InterPro" id="IPR036890">
    <property type="entry name" value="HATPase_C_sf"/>
</dbReference>
<dbReference type="RefSeq" id="WP_160957812.1">
    <property type="nucleotide sequence ID" value="NZ_WVUD01000001.1"/>
</dbReference>
<dbReference type="EC" id="2.7.13.3" evidence="2"/>
<dbReference type="EMBL" id="WVUD01000001">
    <property type="protein sequence ID" value="MYL81634.1"/>
    <property type="molecule type" value="Genomic_DNA"/>
</dbReference>
<dbReference type="Pfam" id="PF02518">
    <property type="entry name" value="HATPase_c"/>
    <property type="match status" value="1"/>
</dbReference>
<dbReference type="InterPro" id="IPR011623">
    <property type="entry name" value="7TMR_DISM_rcpt_extracell_dom1"/>
</dbReference>